<gene>
    <name evidence="11" type="ORF">HKI87_01g08840</name>
</gene>
<dbReference type="Pfam" id="PF01488">
    <property type="entry name" value="Shikimate_DH"/>
    <property type="match status" value="1"/>
</dbReference>
<dbReference type="Pfam" id="PF18317">
    <property type="entry name" value="SDH_C"/>
    <property type="match status" value="1"/>
</dbReference>
<accession>A0AAX4NZT2</accession>
<dbReference type="GO" id="GO:0009423">
    <property type="term" value="P:chorismate biosynthetic process"/>
    <property type="evidence" value="ECO:0007669"/>
    <property type="project" value="TreeGrafter"/>
</dbReference>
<dbReference type="FunFam" id="3.20.20.70:FF:000047">
    <property type="entry name" value="3-dehydroquinate dehydratase"/>
    <property type="match status" value="1"/>
</dbReference>
<keyword evidence="4" id="KW-0560">Oxidoreductase</keyword>
<evidence type="ECO:0000259" key="10">
    <source>
        <dbReference type="Pfam" id="PF18317"/>
    </source>
</evidence>
<evidence type="ECO:0000256" key="1">
    <source>
        <dbReference type="ARBA" id="ARBA00012962"/>
    </source>
</evidence>
<dbReference type="EMBL" id="CP151501">
    <property type="protein sequence ID" value="WZN59358.1"/>
    <property type="molecule type" value="Genomic_DNA"/>
</dbReference>
<dbReference type="InterPro" id="IPR036291">
    <property type="entry name" value="NAD(P)-bd_dom_sf"/>
</dbReference>
<dbReference type="GO" id="GO:0003855">
    <property type="term" value="F:3-dehydroquinate dehydratase activity"/>
    <property type="evidence" value="ECO:0007669"/>
    <property type="project" value="InterPro"/>
</dbReference>
<keyword evidence="3" id="KW-0521">NADP</keyword>
<evidence type="ECO:0000313" key="11">
    <source>
        <dbReference type="EMBL" id="WZN59358.1"/>
    </source>
</evidence>
<protein>
    <recommendedName>
        <fullName evidence="1">shikimate dehydrogenase (NADP(+))</fullName>
        <ecNumber evidence="1">1.1.1.25</ecNumber>
    </recommendedName>
</protein>
<dbReference type="HAMAP" id="MF_00214">
    <property type="entry name" value="AroD"/>
    <property type="match status" value="1"/>
</dbReference>
<sequence>MRASAFRGTGLTARAAGRTAVPGSVTAVAALGARGSRSRRETAHAHQRGKVRLVVGPGPISSSQSAKGTTGRSVAVGAAEQESCMLCTSVTATDVAGCLVQIDEAAAAGVDVVELRLDFLSEHFEVAELVSRCASRGVRSIATYRPTWEGGQYDGDEDARLQVLVEASRSGASYVDLEYKLGEERLLSLKREVGCGVIVSDHDYERTGSWEDLNRLVSSMRDRGADVAKVATTARSTSDAFRMLQLARQESGEGRPTIALAMGEAGLPSRLLAPKYGAFLTFGALVAGKESAPGQPSLRDMTQVYRLRDQDSETRVFGVIGDPIKHSMSPVIHNAAFGSIGENAVYLPFLVEDAEDFMQTFRAHDFSGCSVTIPHKERVGAHCDVVDEVAASIGAVNTVVSSGEGVLSASNTDWSAAISAIEEGLGGPGTLEGKRVCILGSGGTARALAFGAIARGASSVAIANRTLSKADALEAELGDDRVRAMSLGDLEGSRDSGGVLINTTSVGMSGENEGRSPVTGEVVSRFDLVFDAIYNPLETELLREASARGKATVSGVEMFIGQAEEQFRLFTGGKADPPVGLMREVVMSRLSKN</sequence>
<dbReference type="NCBIfam" id="TIGR01093">
    <property type="entry name" value="aroD"/>
    <property type="match status" value="1"/>
</dbReference>
<evidence type="ECO:0000256" key="4">
    <source>
        <dbReference type="ARBA" id="ARBA00023002"/>
    </source>
</evidence>
<dbReference type="HAMAP" id="MF_00222">
    <property type="entry name" value="Shikimate_DH_AroE"/>
    <property type="match status" value="1"/>
</dbReference>
<evidence type="ECO:0000256" key="5">
    <source>
        <dbReference type="ARBA" id="ARBA00023141"/>
    </source>
</evidence>
<dbReference type="Pfam" id="PF01487">
    <property type="entry name" value="DHquinase_I"/>
    <property type="match status" value="1"/>
</dbReference>
<evidence type="ECO:0000256" key="3">
    <source>
        <dbReference type="ARBA" id="ARBA00022857"/>
    </source>
</evidence>
<keyword evidence="5" id="KW-0057">Aromatic amino acid biosynthesis</keyword>
<dbReference type="InterPro" id="IPR013708">
    <property type="entry name" value="Shikimate_DH-bd_N"/>
</dbReference>
<dbReference type="InterPro" id="IPR041121">
    <property type="entry name" value="SDH_C"/>
</dbReference>
<feature type="domain" description="SDH C-terminal" evidence="10">
    <location>
        <begin position="555"/>
        <end position="587"/>
    </location>
</feature>
<dbReference type="AlphaFoldDB" id="A0AAX4NZT2"/>
<evidence type="ECO:0000256" key="2">
    <source>
        <dbReference type="ARBA" id="ARBA00022605"/>
    </source>
</evidence>
<dbReference type="SUPFAM" id="SSF51569">
    <property type="entry name" value="Aldolase"/>
    <property type="match status" value="1"/>
</dbReference>
<dbReference type="Gene3D" id="3.20.20.70">
    <property type="entry name" value="Aldolase class I"/>
    <property type="match status" value="1"/>
</dbReference>
<dbReference type="InterPro" id="IPR001381">
    <property type="entry name" value="DHquinase_I"/>
</dbReference>
<feature type="domain" description="Shikimate dehydrogenase substrate binding N-terminal" evidence="9">
    <location>
        <begin position="319"/>
        <end position="399"/>
    </location>
</feature>
<dbReference type="NCBIfam" id="TIGR00507">
    <property type="entry name" value="aroE"/>
    <property type="match status" value="1"/>
</dbReference>
<feature type="domain" description="Quinate/shikimate 5-dehydrogenase/glutamyl-tRNA reductase" evidence="8">
    <location>
        <begin position="430"/>
        <end position="505"/>
    </location>
</feature>
<dbReference type="InterPro" id="IPR011342">
    <property type="entry name" value="Shikimate_DH"/>
</dbReference>
<dbReference type="GO" id="GO:0019632">
    <property type="term" value="P:shikimate metabolic process"/>
    <property type="evidence" value="ECO:0007669"/>
    <property type="project" value="InterPro"/>
</dbReference>
<evidence type="ECO:0000256" key="7">
    <source>
        <dbReference type="ARBA" id="ARBA00023270"/>
    </source>
</evidence>
<dbReference type="SUPFAM" id="SSF53223">
    <property type="entry name" value="Aminoacid dehydrogenase-like, N-terminal domain"/>
    <property type="match status" value="1"/>
</dbReference>
<evidence type="ECO:0000313" key="12">
    <source>
        <dbReference type="Proteomes" id="UP001472866"/>
    </source>
</evidence>
<dbReference type="GO" id="GO:0009073">
    <property type="term" value="P:aromatic amino acid family biosynthetic process"/>
    <property type="evidence" value="ECO:0007669"/>
    <property type="project" value="UniProtKB-KW"/>
</dbReference>
<dbReference type="PANTHER" id="PTHR21089:SF1">
    <property type="entry name" value="BIFUNCTIONAL 3-DEHYDROQUINATE DEHYDRATASE_SHIKIMATE DEHYDROGENASE, CHLOROPLASTIC"/>
    <property type="match status" value="1"/>
</dbReference>
<dbReference type="GO" id="GO:0004764">
    <property type="term" value="F:shikimate 3-dehydrogenase (NADP+) activity"/>
    <property type="evidence" value="ECO:0007669"/>
    <property type="project" value="UniProtKB-EC"/>
</dbReference>
<dbReference type="InterPro" id="IPR006151">
    <property type="entry name" value="Shikm_DH/Glu-tRNA_Rdtase"/>
</dbReference>
<dbReference type="Gene3D" id="3.40.50.10860">
    <property type="entry name" value="Leucine Dehydrogenase, chain A, domain 1"/>
    <property type="match status" value="1"/>
</dbReference>
<dbReference type="InterPro" id="IPR013785">
    <property type="entry name" value="Aldolase_TIM"/>
</dbReference>
<keyword evidence="6" id="KW-0456">Lyase</keyword>
<keyword evidence="2" id="KW-0028">Amino-acid biosynthesis</keyword>
<reference evidence="11 12" key="1">
    <citation type="submission" date="2024-03" db="EMBL/GenBank/DDBJ databases">
        <title>Complete genome sequence of the green alga Chloropicon roscoffensis RCC1871.</title>
        <authorList>
            <person name="Lemieux C."/>
            <person name="Pombert J.-F."/>
            <person name="Otis C."/>
            <person name="Turmel M."/>
        </authorList>
    </citation>
    <scope>NUCLEOTIDE SEQUENCE [LARGE SCALE GENOMIC DNA]</scope>
    <source>
        <strain evidence="11 12">RCC1871</strain>
    </source>
</reference>
<dbReference type="CDD" id="cd00502">
    <property type="entry name" value="DHQase_I"/>
    <property type="match status" value="1"/>
</dbReference>
<evidence type="ECO:0000259" key="9">
    <source>
        <dbReference type="Pfam" id="PF08501"/>
    </source>
</evidence>
<dbReference type="InterPro" id="IPR046346">
    <property type="entry name" value="Aminoacid_DH-like_N_sf"/>
</dbReference>
<dbReference type="Proteomes" id="UP001472866">
    <property type="component" value="Chromosome 01"/>
</dbReference>
<keyword evidence="7" id="KW-0704">Schiff base</keyword>
<dbReference type="SUPFAM" id="SSF51735">
    <property type="entry name" value="NAD(P)-binding Rossmann-fold domains"/>
    <property type="match status" value="1"/>
</dbReference>
<dbReference type="GO" id="GO:0050661">
    <property type="term" value="F:NADP binding"/>
    <property type="evidence" value="ECO:0007669"/>
    <property type="project" value="InterPro"/>
</dbReference>
<dbReference type="CDD" id="cd01065">
    <property type="entry name" value="NAD_bind_Shikimate_DH"/>
    <property type="match status" value="1"/>
</dbReference>
<dbReference type="Gene3D" id="3.40.50.720">
    <property type="entry name" value="NAD(P)-binding Rossmann-like Domain"/>
    <property type="match status" value="1"/>
</dbReference>
<evidence type="ECO:0000256" key="6">
    <source>
        <dbReference type="ARBA" id="ARBA00023239"/>
    </source>
</evidence>
<evidence type="ECO:0000259" key="8">
    <source>
        <dbReference type="Pfam" id="PF01488"/>
    </source>
</evidence>
<organism evidence="11 12">
    <name type="scientific">Chloropicon roscoffensis</name>
    <dbReference type="NCBI Taxonomy" id="1461544"/>
    <lineage>
        <taxon>Eukaryota</taxon>
        <taxon>Viridiplantae</taxon>
        <taxon>Chlorophyta</taxon>
        <taxon>Chloropicophyceae</taxon>
        <taxon>Chloropicales</taxon>
        <taxon>Chloropicaceae</taxon>
        <taxon>Chloropicon</taxon>
    </lineage>
</organism>
<dbReference type="Pfam" id="PF08501">
    <property type="entry name" value="Shikimate_dh_N"/>
    <property type="match status" value="1"/>
</dbReference>
<dbReference type="InterPro" id="IPR022893">
    <property type="entry name" value="Shikimate_DH_fam"/>
</dbReference>
<dbReference type="GO" id="GO:0008652">
    <property type="term" value="P:amino acid biosynthetic process"/>
    <property type="evidence" value="ECO:0007669"/>
    <property type="project" value="UniProtKB-KW"/>
</dbReference>
<dbReference type="PANTHER" id="PTHR21089">
    <property type="entry name" value="SHIKIMATE DEHYDROGENASE"/>
    <property type="match status" value="1"/>
</dbReference>
<proteinExistence type="inferred from homology"/>
<dbReference type="EC" id="1.1.1.25" evidence="1"/>
<name>A0AAX4NZT2_9CHLO</name>
<keyword evidence="12" id="KW-1185">Reference proteome</keyword>